<dbReference type="Gene3D" id="3.40.50.410">
    <property type="entry name" value="von Willebrand factor, type A domain"/>
    <property type="match status" value="1"/>
</dbReference>
<dbReference type="InterPro" id="IPR002035">
    <property type="entry name" value="VWF_A"/>
</dbReference>
<name>A0A3P7BEC2_HYMDI</name>
<dbReference type="SMART" id="SM00254">
    <property type="entry name" value="ShKT"/>
    <property type="match status" value="3"/>
</dbReference>
<dbReference type="PROSITE" id="PS50948">
    <property type="entry name" value="PAN"/>
    <property type="match status" value="1"/>
</dbReference>
<dbReference type="InterPro" id="IPR050525">
    <property type="entry name" value="ECM_Assembly_Org"/>
</dbReference>
<evidence type="ECO:0000259" key="2">
    <source>
        <dbReference type="PROSITE" id="PS50948"/>
    </source>
</evidence>
<dbReference type="SUPFAM" id="SSF53300">
    <property type="entry name" value="vWA-like"/>
    <property type="match status" value="1"/>
</dbReference>
<gene>
    <name evidence="3" type="ORF">HDID_LOCUS7119</name>
</gene>
<evidence type="ECO:0000313" key="4">
    <source>
        <dbReference type="Proteomes" id="UP000274504"/>
    </source>
</evidence>
<dbReference type="InterPro" id="IPR036465">
    <property type="entry name" value="vWFA_dom_sf"/>
</dbReference>
<dbReference type="EMBL" id="UYSG01010905">
    <property type="protein sequence ID" value="VDL59437.1"/>
    <property type="molecule type" value="Genomic_DNA"/>
</dbReference>
<dbReference type="PROSITE" id="PS50234">
    <property type="entry name" value="VWFA"/>
    <property type="match status" value="1"/>
</dbReference>
<feature type="domain" description="VWFA" evidence="1">
    <location>
        <begin position="3905"/>
        <end position="4089"/>
    </location>
</feature>
<dbReference type="Pfam" id="PF00092">
    <property type="entry name" value="VWA"/>
    <property type="match status" value="1"/>
</dbReference>
<dbReference type="InterPro" id="IPR003582">
    <property type="entry name" value="ShKT_dom"/>
</dbReference>
<evidence type="ECO:0008006" key="5">
    <source>
        <dbReference type="Google" id="ProtNLM"/>
    </source>
</evidence>
<feature type="domain" description="Apple" evidence="2">
    <location>
        <begin position="4992"/>
        <end position="5075"/>
    </location>
</feature>
<dbReference type="CDD" id="cd01450">
    <property type="entry name" value="vWFA_subfamily_ECM"/>
    <property type="match status" value="1"/>
</dbReference>
<dbReference type="InterPro" id="IPR003609">
    <property type="entry name" value="Pan_app"/>
</dbReference>
<accession>A0A3P7BEC2</accession>
<dbReference type="SMART" id="SM00327">
    <property type="entry name" value="VWA"/>
    <property type="match status" value="1"/>
</dbReference>
<sequence>MICPPPKLLKASPCSTEGQMTEVYEVHEKRDCKCEKLIKSLQKACPCKPGKTIRGGCDQQTKTEEITEIGYRHADDDGRCEAVRKVTYEPCGDCSNKLERKELPCDYCKGKRDVVFITKFREEEGRRRCLVSEERKSEPCGCPKGAKKETVCNGHTNGIIVKTLRYRLQKGSCVPIVQLKRLPPPTCPPENETMVDRKTNVEEICDSESCQRYLLSREWQLDGCECRKVENKIAAGKCCCPKPEIKSSPCVGNQRSIQKFTYGLVNGQCLQHVANKVEACRSALYDSTRVYCDEVLGAKVYETSTYRQLADGTLETTQRRTIPVVCNETYVEGAGDCKSDPSTGLMVRTAVIMSSERERGCECSPPKARIISTACECIDIETGEMKKLKAGGFKEEIPCSPECAAQSELCGSPACKHKIQWYRLVHLNDSDSGGETIPKCRRELIREITSDCCCPPDSEVTRTCDINGGNAKWQLSQTKYMLEGGQCTPHEISWQESINCTEGLVDQKRGPKLPNGFQEVQLVFETLVGCKCIQGVKKLQCPWRCAEPTQHVYCDTTMGGESVLETTRYNLIGCTCQKQVQRKRSKITCPVYSEVVSRNCSTSTGEQTVIRRKMLQDGCSCKVIHEASLERCGCPPERRGISVCNPLTNEIETQVVKSLLFGGQCQEVTETEKKSIQCANKGVVKKPYLRCNKQTGHGEIVRTVWSVRDCICVQEEEILKRGQCNCDTPSKHTECDPDRGLRIHHLTSYTLDEASLDCVANITIEEEPFIYARSSITACPKTETIYTPCDPTKGERKIISVTYLPENCICKRQEEERIASCHCPLDKITFNEPVCDVLRQEFSNEGRVQEWRDDLNKCVDVVKRVSYPHVCSPRVQFITSSCKNGRMEIKKVTQESDPNSCKCIMNVTISKVDCRCPPKKVTIGNCDSGEETQVVAYLERDWDLKRGKCIFTNRYEEKLVCDCPTATEQTSCINGMMETRRIRHEPYKDRLGCKREEDIQRWSPTCLSDDKREEFGQCDPSTCRRSLKIYTHVYNASTCSCDRKLKEIKECSCCGCSEKKVSLSCHNGTEWIVRSEYYVPKVNGCGHTCRKRTTIAHQPIRCNKKSEESERCHNGTLLRIRKSFNLVDHQCKEDIQYLTRQSECEQPNERRTGSCDSLTCKRPVYEISYSRDKESCKCQPEQKLIGSEDCCCLPPSQPTKTCIGDCFVTIQILTNYDKNRKICIRTESVTRECPKETEPCGSAGDCLQRIRRTYFELENCRCKRRRSVRTRNCCCPQPTEGSLEEETPSCLPEENVLLHRRTVYNTVNGKCTNRTEIYREPVQCPPTEVNNSQSLIEQGECDKTTCLRKIRESKWVLSNCRCQQVYDERSESCCCNQFPPKVKEICRSDGTVLKETRYWKFTNGKCKPEVQIEALPMVECPPDQLHPVGPCDINTGRQPVEIVKYELKNCKCQPVNRTVKDRQCRCREDEIEYGVCDPETCLQNVSVTSFKREREICKAQSPLLKLRPCCCTKDKFEPKITRECNRKTGSVQETTTRYVFDSENHQCLPIKTVKIIPLEECEPGSSIKRGECNTTSGVAVDIMTKIFFDKDSCSCKKVENATERMCDCKHMPLLPPVTYCEEQKGELVTASFSFILKDNTCMNTTDKRREKIVCPPAQKSRGPCNSETCQATLKITEFIQKGCKCVEKHLNRQETCCCPEPSLTEECHENGSLLVQRHIDYKYNPKKKLCEPVSRVVRQPVECDLNRRVEISQHCDEQTCQLNSVVEVNVPKTCKCIPRRLTVVDNQKRCCCPPLKEISSCDADQGIILKKTTSYVLQNHSCIPQIVESEEHMRCPDPQMTFGPCDHKTKKREVTTKSYELEKCECKIRIKKSTQECGCPAPETVRGLCEEKTKTRVISKNFFRPINGTCVMDTKILRKEPCLCPPPTTSKRCEKGSWVTEKQTFRLAERNGITDCVREKDTEKVPVICPPTEKLSTGKCVPEIHRRKSTFRKFVVDPSTCECIPQMETKVDACDCHKKNRKETKCNEHELVINSFEYFAKSGDQNCSVKITQEVKPIECPTNREVVTTKSGGCVIKRENGTYRTEITRWNELTNCECLPREEVTEKLCECPKPKETSRCEDNSILVTGKIYFDRRGEACVEKQEITRRKINCEGNTRILDISTCEKSLNETGECFETIVVEKFFPENCKCLKKMLSFKRLSRAPPPRTTRKCDEKKHQWEISTTTFAVVPGENILFASGNVTVFDNKITSMKEGTFDAIVCPAKTIQEHCDDKTGIWTQTTTLYILDGCDCKKKEKVKVGKCVCPASEVWTSACENHFRTVMTKSHRQVEGECLPYETATRERCSCPSGSSQHIKCDENGQFTKCTLTYEFTPASKKCKTRKRCVSWKQPCPPSEQENVGTCGPETGYRKKIRETTYVLDKATCKCKPQVTIKLTGFCGCQHLNTRNITCENGVKASSVTTYNLIDGECIPEENIKRERIACPPPKEVIGSCDSDPNSPNTGLRTKTLHEFEIKGCECVPRVLNVTEICDCELRYGAKNETKCHGNEVVNAVTRWILKDGKCKPTLSITRSKLQCDLKDSPPKIVQGECHLGKDGVGRQNITYYELRPVNCRCERVPIKVETQKCSCPKASLKRKCLNNGTNLVEIRLKYTLKAKGVPICVKKRSEHPISPCSSKGGSKSWEIRGSCDPSTCQRVVQVYKQAPRGCECPTKKLTRMEVCCCPQPTVPTSTCKAKSNTIEVKFISSTLQSNMTIDGREYALQPYCAELNHTTIVPVSCTETKPMVVIGKCQNDDHQIVRVIGKRPVDCSCEEYELKRMRNRCGCPKTVKYTYGECINGRQIEKVLVFQPISSTVSINEGLLVNETNCQQVIASRRYIPCACAEKPRILRKCLQGNRLQIEEIEPFFNETLRSCQKNTTKKVYPTICPKPKKTISECGAEETGFTALETLTTWTPIDCECVPKITEKPFVCNCTARYPPRSRINCKDNLIREIVTTSFILKGQKCVPRKTKVDVEVVCSTELRSKVSPACDKDTHKRKVTWLKQVPQSCKCEWLPITSDEELKSRGLQSFEWCECPDAKKIDLKCTRVGPSQFSQEKTLLKYLRKGADCVPVEEKLLNNFTCQEGVQIHRSACDSLTGQLVEHRVIQQIDEKDCSCRRVAESSRQCACNCGGSSSAPLNSKTICHAASGVLETVEEVVELVNGCECRKSLKRTSHPVQCPSGILQQSTTECEMDDNGDSYRNITWITKYREGCRCLFKKHSRREICSCASQERNLTRCVDNARFELKTLRRVPTEENRCEEREVARKIVGVNCPKPRALSSVCNNKTGFALVSKEQPVIEMCVCKTRIQQFKIPCKCNPLEKLIYKSPCNTTTCLSLAVYAFEIPDASNNNTCLTKRVVKELKCCCPPPQKEQYCDSSSGMLRTRIQEFRLVNGECVPTVRISADLPVICPKSESAAIKILKTGKIRFLRRRTVRSKCACRNISETAFSKWKCPKQTQSRKCIKQDGADKYAWRTFVSLWKPFKGKVPTCKNHEVMINETPVSCSSEKIVESNCYFAPERNGFVKNVTTKSMRVIDCRCVPQDPVVKQVVCSCADPVVHTACNDEEGQITEIIIHFNASADSSRCVPHEIRREWKINCAPSNPIVRKTTPCKSGLFQRIYVMRKRDGCRCRTLTKRLSLPCECPKLNIETTCLEDGITQLTNTTTYTMEHLNAPCKREERITRNVVSCDSLPESELRAGRYYTIRQVDDRNPIRSVLHVYACGTGGSPCTRRVVKVTAVKAIKGCQCDVKREENIESCCCNANGQIGQSRNMHKSQWIECDSPDHPLSIRQLRSWHLVNGKCWPITLTSSKPLVCSDEEMITPLGVCVNGTQRFVVAKSIREGCHCKKVKSIEYRSCLCQTVSVAEVVFIVDESVSSRVPDYSRRVRDILQLTIRTFKESQNRNSSSSSFRFAVVKYSSDPSIAFNLDQYDDPAPMLNHVERLSYEGRLSNLGRALVLTKSEILPGVRAGIPTIIYIVSDGVNDMSEGAKELALELTSTGVKILSIAVGADSRGKAFLWGLTSKPHNRHFMIHSLKARNDDLTNWLINSLCIQACPESMQTRSVCSQDTGCLGQIYERKYQYKADVEKCVGVSVKRPYRCCCLEEPREEKRCVNGSLIVTKEMWKLSMESRSGLTVCQHFKFEQDLTGHLMKGCRPVEVHLGECSSDGTRIEVTIRRTLDNCECKARKEERCVDDDQKYLTIRQEVLNSDGVCNEEETVIKKQILCSEPKVFIGKCDPMTCKRQVTYFIERPEQCKCRKQFKITFEPCCCLDPKYGSREDECSGKGMKSITITSKEFDSHRRACVTKTERTYEPVDCPNDPVVTTSECGHFGNDVGANADPNLLFRRVEITSWNLENCECVPIRRWEFEACGCQEIDQPRVHECHEEEGILISYQQNFVLSIFGSNQTYNGSEAIGRRFTQLEQAKCKTVFAECPHDAVTRGPCIYENEVSRAYRNIETRSWRRNGCKCKQLPPKVTRELCGCRHQIWTQKRCYGRGSLILVSVIQEKLVSSPHGPRCKIDVQTRNETITCPASQIHYSNCTDGEMTVIIDLVSPRGCKCESTGLTRRLRCVEIAMNEGVEGLIGIKEQPGSLSNVTEKFHNFEELRERLSNLGLSDIQKPPDFVEEEVLPENIEEENDILRRIIKQEEENSRSDRDFVESVVLRKAIYRSELPETTKQTPAISIEVHTVEPKYLNEEEHYSDKSIGYIRMPSKSRSRKYKVRRNLSERIKGDFIPDETREEKYTSGKQKRGKLHPTHYKSMVLSSTTTVSEVYTSQPEITLEKSNTKLPVYHRNRSTSKEEKDTKFRGEINTPETTTYPQLLKPRRTRRRVPRSGLLEPLYYEGRTETEAAEMQQFTQISIDTELPGTNFSKSPKEKSYRIKPPKRIVLNAIECVDLLDSDKCAEKEKGPNSECDKPGQIRDELCRKTCHVCQGFPVNETEFTIEEGFTNDCLLLDVRYEAKYYLQTLKEAGLSKCKSACSSEPRCHGFDFYISLKERVHGSCVLGTVDRTALQIRLNTSNVKEGANAEDLNRMKAVRCIHFRKTRRPNTDAEEKPRLIYRSNCTCERMKSENPLAFTLSTSADKSVNGQQHCTKDIQNSERVTCQYPLTKEYGPQNEISGRNSTNLDPCVDVKPTEWCEEAARTGSCKQTSFRAVCGGTCGVCICDKTYENVGRCLPNGKMTVVRIETRFSPLHGRCTSIRHANVIPCEFCPAKPYVIVQSCNSKTESRLLIRVNPVQNLNNPAKCNLKISKKEVSCKDCMFDDGYSIEHSTISKCKKRKDGNYRLFLKTEYAVSVNGCCKLRKSYRSFPCLGCPKPKIGRSNCLGGWQMKTIVFFVRPSTGKFSDETKNIPPSTCFRHIISTKERCVSVKTYHDSNCTNFLGLIECQDFKNEGQCATNTRMALKLCAKQCNMC</sequence>
<reference evidence="3 4" key="1">
    <citation type="submission" date="2018-11" db="EMBL/GenBank/DDBJ databases">
        <authorList>
            <consortium name="Pathogen Informatics"/>
        </authorList>
    </citation>
    <scope>NUCLEOTIDE SEQUENCE [LARGE SCALE GENOMIC DNA]</scope>
</reference>
<dbReference type="PANTHER" id="PTHR24020">
    <property type="entry name" value="COLLAGEN ALPHA"/>
    <property type="match status" value="1"/>
</dbReference>
<evidence type="ECO:0000313" key="3">
    <source>
        <dbReference type="EMBL" id="VDL59437.1"/>
    </source>
</evidence>
<proteinExistence type="predicted"/>
<organism evidence="3 4">
    <name type="scientific">Hymenolepis diminuta</name>
    <name type="common">Rat tapeworm</name>
    <dbReference type="NCBI Taxonomy" id="6216"/>
    <lineage>
        <taxon>Eukaryota</taxon>
        <taxon>Metazoa</taxon>
        <taxon>Spiralia</taxon>
        <taxon>Lophotrochozoa</taxon>
        <taxon>Platyhelminthes</taxon>
        <taxon>Cestoda</taxon>
        <taxon>Eucestoda</taxon>
        <taxon>Cyclophyllidea</taxon>
        <taxon>Hymenolepididae</taxon>
        <taxon>Hymenolepis</taxon>
    </lineage>
</organism>
<protein>
    <recommendedName>
        <fullName evidence="5">VWFA domain-containing protein</fullName>
    </recommendedName>
</protein>
<evidence type="ECO:0000259" key="1">
    <source>
        <dbReference type="PROSITE" id="PS50234"/>
    </source>
</evidence>
<dbReference type="OrthoDB" id="6285963at2759"/>
<dbReference type="Proteomes" id="UP000274504">
    <property type="component" value="Unassembled WGS sequence"/>
</dbReference>